<dbReference type="AlphaFoldDB" id="B3FN81"/>
<reference evidence="5" key="1">
    <citation type="journal article" date="2008" name="J. Bacteriol.">
        <title>The Aeromonas hydrophila wb*O34 gene cluster: genetics and temperature regulation.</title>
        <authorList>
            <person name="Jimenez N."/>
            <person name="Canals R."/>
            <person name="Salo M.T."/>
            <person name="Vilches S."/>
            <person name="Merino S."/>
            <person name="Tomas J.M."/>
        </authorList>
    </citation>
    <scope>NUCLEOTIDE SEQUENCE</scope>
    <source>
        <strain evidence="5">AH-3</strain>
    </source>
</reference>
<dbReference type="EMBL" id="EU274663">
    <property type="protein sequence ID" value="ABX39503.1"/>
    <property type="molecule type" value="Genomic_DNA"/>
</dbReference>
<dbReference type="InterPro" id="IPR029044">
    <property type="entry name" value="Nucleotide-diphossugar_trans"/>
</dbReference>
<sequence>MGEGIVYSPKLGLVTVLYNTPSVLPDFFKSIACQSYKKFLLYVVDNSSTSESLELAKNLSEQYAVSTILIDNQGKNVGVAAGNNQGALAAGRDGCDYIVFINNDLLFEQATVFSELVKVAIEDNVKVMSPLILNFPAGNIWYAGGKIDDLRAVAPHFMIDETYQPNSIRRERFTYAPTCFLMIASDVWERVGLMDERYFAYYDDTDFLHRIVHAGFLVELIPSALIYHKVGSSTGGDISRFGMYHLTRNRIYFIKKNIKGIKKVVSLFYTLSTRVVRMLTIKNAELRRAIGKGIIDGLKM</sequence>
<comment type="similarity">
    <text evidence="1">Belongs to the glycosyltransferase 2 family.</text>
</comment>
<dbReference type="PANTHER" id="PTHR43179">
    <property type="entry name" value="RHAMNOSYLTRANSFERASE WBBL"/>
    <property type="match status" value="1"/>
</dbReference>
<accession>B3FN81</accession>
<proteinExistence type="inferred from homology"/>
<protein>
    <submittedName>
        <fullName evidence="5">WbxD</fullName>
    </submittedName>
</protein>
<evidence type="ECO:0000256" key="3">
    <source>
        <dbReference type="ARBA" id="ARBA00022679"/>
    </source>
</evidence>
<dbReference type="PANTHER" id="PTHR43179:SF12">
    <property type="entry name" value="GALACTOFURANOSYLTRANSFERASE GLFT2"/>
    <property type="match status" value="1"/>
</dbReference>
<evidence type="ECO:0000256" key="1">
    <source>
        <dbReference type="ARBA" id="ARBA00006739"/>
    </source>
</evidence>
<evidence type="ECO:0000259" key="4">
    <source>
        <dbReference type="Pfam" id="PF00535"/>
    </source>
</evidence>
<keyword evidence="2" id="KW-0328">Glycosyltransferase</keyword>
<organism evidence="5">
    <name type="scientific">Aeromonas hydrophila</name>
    <dbReference type="NCBI Taxonomy" id="644"/>
    <lineage>
        <taxon>Bacteria</taxon>
        <taxon>Pseudomonadati</taxon>
        <taxon>Pseudomonadota</taxon>
        <taxon>Gammaproteobacteria</taxon>
        <taxon>Aeromonadales</taxon>
        <taxon>Aeromonadaceae</taxon>
        <taxon>Aeromonas</taxon>
    </lineage>
</organism>
<dbReference type="Pfam" id="PF00535">
    <property type="entry name" value="Glycos_transf_2"/>
    <property type="match status" value="1"/>
</dbReference>
<dbReference type="Gene3D" id="3.90.550.10">
    <property type="entry name" value="Spore Coat Polysaccharide Biosynthesis Protein SpsA, Chain A"/>
    <property type="match status" value="1"/>
</dbReference>
<keyword evidence="3" id="KW-0808">Transferase</keyword>
<gene>
    <name evidence="5" type="primary">wbxD</name>
</gene>
<dbReference type="CAZy" id="GT2">
    <property type="family name" value="Glycosyltransferase Family 2"/>
</dbReference>
<reference evidence="5" key="2">
    <citation type="submission" date="2010-10" db="EMBL/GenBank/DDBJ databases">
        <authorList>
            <person name="Jimenez N."/>
            <person name="Canals R."/>
            <person name="Salo M.T."/>
            <person name="Vilches S."/>
            <person name="Merino S."/>
            <person name="Tomas J.M."/>
        </authorList>
    </citation>
    <scope>NUCLEOTIDE SEQUENCE</scope>
    <source>
        <strain evidence="5">AH-3</strain>
    </source>
</reference>
<name>B3FN81_AERHY</name>
<feature type="domain" description="Glycosyltransferase 2-like" evidence="4">
    <location>
        <begin position="14"/>
        <end position="188"/>
    </location>
</feature>
<dbReference type="CDD" id="cd04186">
    <property type="entry name" value="GT_2_like_c"/>
    <property type="match status" value="1"/>
</dbReference>
<evidence type="ECO:0000313" key="5">
    <source>
        <dbReference type="EMBL" id="ABX39503.1"/>
    </source>
</evidence>
<evidence type="ECO:0000256" key="2">
    <source>
        <dbReference type="ARBA" id="ARBA00022676"/>
    </source>
</evidence>
<dbReference type="GO" id="GO:0016757">
    <property type="term" value="F:glycosyltransferase activity"/>
    <property type="evidence" value="ECO:0007669"/>
    <property type="project" value="UniProtKB-KW"/>
</dbReference>
<dbReference type="SUPFAM" id="SSF53448">
    <property type="entry name" value="Nucleotide-diphospho-sugar transferases"/>
    <property type="match status" value="1"/>
</dbReference>
<dbReference type="InterPro" id="IPR001173">
    <property type="entry name" value="Glyco_trans_2-like"/>
</dbReference>